<keyword evidence="9 16" id="KW-0106">Calcium</keyword>
<evidence type="ECO:0000313" key="21">
    <source>
        <dbReference type="Proteomes" id="UP000593567"/>
    </source>
</evidence>
<keyword evidence="13 18" id="KW-0472">Membrane</keyword>
<dbReference type="InterPro" id="IPR027359">
    <property type="entry name" value="Volt_channel_dom_sf"/>
</dbReference>
<dbReference type="PANTHER" id="PTHR45628">
    <property type="entry name" value="VOLTAGE-DEPENDENT CALCIUM CHANNEL TYPE A SUBUNIT ALPHA-1"/>
    <property type="match status" value="1"/>
</dbReference>
<evidence type="ECO:0000256" key="11">
    <source>
        <dbReference type="ARBA" id="ARBA00022989"/>
    </source>
</evidence>
<evidence type="ECO:0000256" key="3">
    <source>
        <dbReference type="ARBA" id="ARBA00022553"/>
    </source>
</evidence>
<feature type="compositionally biased region" description="Polar residues" evidence="17">
    <location>
        <begin position="469"/>
        <end position="478"/>
    </location>
</feature>
<feature type="region of interest" description="Disordered" evidence="17">
    <location>
        <begin position="574"/>
        <end position="627"/>
    </location>
</feature>
<evidence type="ECO:0000256" key="2">
    <source>
        <dbReference type="ARBA" id="ARBA00022448"/>
    </source>
</evidence>
<dbReference type="InterPro" id="IPR005821">
    <property type="entry name" value="Ion_trans_dom"/>
</dbReference>
<evidence type="ECO:0000256" key="8">
    <source>
        <dbReference type="ARBA" id="ARBA00022737"/>
    </source>
</evidence>
<dbReference type="Pfam" id="PF16905">
    <property type="entry name" value="GPHH"/>
    <property type="match status" value="1"/>
</dbReference>
<keyword evidence="2" id="KW-0813">Transport</keyword>
<comment type="caution">
    <text evidence="20">The sequence shown here is derived from an EMBL/GenBank/DDBJ whole genome shotgun (WGS) entry which is preliminary data.</text>
</comment>
<evidence type="ECO:0000256" key="7">
    <source>
        <dbReference type="ARBA" id="ARBA00022723"/>
    </source>
</evidence>
<evidence type="ECO:0000256" key="15">
    <source>
        <dbReference type="ARBA" id="ARBA00023303"/>
    </source>
</evidence>
<dbReference type="Gene3D" id="1.10.287.70">
    <property type="match status" value="1"/>
</dbReference>
<keyword evidence="15" id="KW-0407">Ion channel</keyword>
<keyword evidence="3" id="KW-0597">Phosphoprotein</keyword>
<keyword evidence="10 16" id="KW-0851">Voltage-gated channel</keyword>
<dbReference type="EMBL" id="VXIV02001222">
    <property type="protein sequence ID" value="KAF6033846.1"/>
    <property type="molecule type" value="Genomic_DNA"/>
</dbReference>
<keyword evidence="5 16" id="KW-0107">Calcium channel</keyword>
<keyword evidence="14" id="KW-0325">Glycoprotein</keyword>
<keyword evidence="21" id="KW-1185">Reference proteome</keyword>
<feature type="transmembrane region" description="Helical" evidence="18">
    <location>
        <begin position="56"/>
        <end position="74"/>
    </location>
</feature>
<dbReference type="GO" id="GO:0008331">
    <property type="term" value="F:high voltage-gated calcium channel activity"/>
    <property type="evidence" value="ECO:0007669"/>
    <property type="project" value="TreeGrafter"/>
</dbReference>
<accession>A0A7J7K8F5</accession>
<proteinExistence type="inferred from homology"/>
<keyword evidence="6 18" id="KW-0812">Transmembrane</keyword>
<feature type="domain" description="EF-hand" evidence="19">
    <location>
        <begin position="254"/>
        <end position="289"/>
    </location>
</feature>
<evidence type="ECO:0000256" key="16">
    <source>
        <dbReference type="RuleBase" id="RU003808"/>
    </source>
</evidence>
<gene>
    <name evidence="20" type="ORF">EB796_007844</name>
</gene>
<feature type="transmembrane region" description="Helical" evidence="18">
    <location>
        <begin position="24"/>
        <end position="44"/>
    </location>
</feature>
<dbReference type="Gene3D" id="1.20.120.350">
    <property type="entry name" value="Voltage-gated potassium channels. Chain C"/>
    <property type="match status" value="1"/>
</dbReference>
<dbReference type="Pfam" id="PF08763">
    <property type="entry name" value="Ca_chan_IQ"/>
    <property type="match status" value="1"/>
</dbReference>
<dbReference type="InterPro" id="IPR002077">
    <property type="entry name" value="VDCCAlpha1"/>
</dbReference>
<feature type="region of interest" description="Disordered" evidence="17">
    <location>
        <begin position="469"/>
        <end position="514"/>
    </location>
</feature>
<keyword evidence="12" id="KW-0406">Ion transport</keyword>
<evidence type="ECO:0000259" key="19">
    <source>
        <dbReference type="PROSITE" id="PS50222"/>
    </source>
</evidence>
<feature type="compositionally biased region" description="Polar residues" evidence="17">
    <location>
        <begin position="579"/>
        <end position="588"/>
    </location>
</feature>
<feature type="compositionally biased region" description="Polar residues" evidence="17">
    <location>
        <begin position="599"/>
        <end position="611"/>
    </location>
</feature>
<dbReference type="PROSITE" id="PS50222">
    <property type="entry name" value="EF_HAND_2"/>
    <property type="match status" value="1"/>
</dbReference>
<dbReference type="Pfam" id="PF00520">
    <property type="entry name" value="Ion_trans"/>
    <property type="match status" value="1"/>
</dbReference>
<keyword evidence="11 18" id="KW-1133">Transmembrane helix</keyword>
<dbReference type="GO" id="GO:0005891">
    <property type="term" value="C:voltage-gated calcium channel complex"/>
    <property type="evidence" value="ECO:0007669"/>
    <property type="project" value="InterPro"/>
</dbReference>
<evidence type="ECO:0000256" key="6">
    <source>
        <dbReference type="ARBA" id="ARBA00022692"/>
    </source>
</evidence>
<protein>
    <recommendedName>
        <fullName evidence="19">EF-hand domain-containing protein</fullName>
    </recommendedName>
</protein>
<dbReference type="OrthoDB" id="431720at2759"/>
<comment type="subcellular location">
    <subcellularLocation>
        <location evidence="1 16">Membrane</location>
        <topology evidence="1 16">Multi-pass membrane protein</topology>
    </subcellularLocation>
</comment>
<keyword evidence="7" id="KW-0479">Metal-binding</keyword>
<dbReference type="AlphaFoldDB" id="A0A7J7K8F5"/>
<name>A0A7J7K8F5_BUGNE</name>
<evidence type="ECO:0000256" key="1">
    <source>
        <dbReference type="ARBA" id="ARBA00004141"/>
    </source>
</evidence>
<dbReference type="SMART" id="SM01062">
    <property type="entry name" value="Ca_chan_IQ"/>
    <property type="match status" value="1"/>
</dbReference>
<dbReference type="Gene3D" id="6.10.250.2180">
    <property type="match status" value="1"/>
</dbReference>
<dbReference type="PANTHER" id="PTHR45628:SF1">
    <property type="entry name" value="VOLTAGE-DEPENDENT CALCIUM CHANNEL TYPE D SUBUNIT ALPHA-1"/>
    <property type="match status" value="1"/>
</dbReference>
<feature type="transmembrane region" description="Helical" evidence="18">
    <location>
        <begin position="119"/>
        <end position="142"/>
    </location>
</feature>
<evidence type="ECO:0000256" key="12">
    <source>
        <dbReference type="ARBA" id="ARBA00023065"/>
    </source>
</evidence>
<dbReference type="Proteomes" id="UP000593567">
    <property type="component" value="Unassembled WGS sequence"/>
</dbReference>
<evidence type="ECO:0000256" key="9">
    <source>
        <dbReference type="ARBA" id="ARBA00022837"/>
    </source>
</evidence>
<dbReference type="InterPro" id="IPR031649">
    <property type="entry name" value="GPHH_dom"/>
</dbReference>
<dbReference type="GO" id="GO:0098703">
    <property type="term" value="P:calcium ion import across plasma membrane"/>
    <property type="evidence" value="ECO:0007669"/>
    <property type="project" value="TreeGrafter"/>
</dbReference>
<dbReference type="InterPro" id="IPR014873">
    <property type="entry name" value="VDCC_a1su_IQ"/>
</dbReference>
<reference evidence="20" key="1">
    <citation type="submission" date="2020-06" db="EMBL/GenBank/DDBJ databases">
        <title>Draft genome of Bugula neritina, a colonial animal packing powerful symbionts and potential medicines.</title>
        <authorList>
            <person name="Rayko M."/>
        </authorList>
    </citation>
    <scope>NUCLEOTIDE SEQUENCE [LARGE SCALE GENOMIC DNA]</scope>
    <source>
        <strain evidence="20">Kwan_BN1</strain>
    </source>
</reference>
<dbReference type="GO" id="GO:0005509">
    <property type="term" value="F:calcium ion binding"/>
    <property type="evidence" value="ECO:0007669"/>
    <property type="project" value="InterPro"/>
</dbReference>
<organism evidence="20 21">
    <name type="scientific">Bugula neritina</name>
    <name type="common">Brown bryozoan</name>
    <name type="synonym">Sertularia neritina</name>
    <dbReference type="NCBI Taxonomy" id="10212"/>
    <lineage>
        <taxon>Eukaryota</taxon>
        <taxon>Metazoa</taxon>
        <taxon>Spiralia</taxon>
        <taxon>Lophotrochozoa</taxon>
        <taxon>Bryozoa</taxon>
        <taxon>Gymnolaemata</taxon>
        <taxon>Cheilostomatida</taxon>
        <taxon>Flustrina</taxon>
        <taxon>Buguloidea</taxon>
        <taxon>Bugulidae</taxon>
        <taxon>Bugula</taxon>
    </lineage>
</organism>
<evidence type="ECO:0000256" key="18">
    <source>
        <dbReference type="SAM" id="Phobius"/>
    </source>
</evidence>
<comment type="similarity">
    <text evidence="16">Belongs to the calcium channel alpha-1 subunit (TC 1.A.1.11) family.</text>
</comment>
<evidence type="ECO:0000256" key="5">
    <source>
        <dbReference type="ARBA" id="ARBA00022673"/>
    </source>
</evidence>
<evidence type="ECO:0000256" key="13">
    <source>
        <dbReference type="ARBA" id="ARBA00023136"/>
    </source>
</evidence>
<evidence type="ECO:0000256" key="10">
    <source>
        <dbReference type="ARBA" id="ARBA00022882"/>
    </source>
</evidence>
<feature type="transmembrane region" description="Helical" evidence="18">
    <location>
        <begin position="217"/>
        <end position="238"/>
    </location>
</feature>
<evidence type="ECO:0000256" key="17">
    <source>
        <dbReference type="SAM" id="MobiDB-lite"/>
    </source>
</evidence>
<sequence>MLNTVALAIKYNNPPAEYTRALDYLNMVFTGVFTLEFILKLCAFRFKNYFRDPWNMYDFIIVMGSFADIIISQVDSKNDNKGFSINFFRLFRAMRLVKVLSKGEGIRTLLWTFIKSFQALPYVALLIVMLFFIFAVIGMQIFGKIRLDPEKEIWRNNNFQTFPQAILVLFRSATGEAWQNVMLACSHLEGVVCNKDSDSFQVEDPEAICGTFFAVPYFLTFYMLCSFLIINLFVAVIMDNFDYLTRDWSILGPHHLDEFVRLWAEYDPDANGRIKHLDVVTLLRKISPPLGFGKLCPHRVACKRLVSMNMPLNSDGTVMFNATLFALVRTSLRVYTEGNLDEANEELRSVIKKIWKRTSTKVLDQVVPPAGDDEVTVGKFYATFLIQDYFRRFKKRKEQLARIEIGQEPTSALQAGLRAVHDLGPEIRRAISGNLEDDFNFESEEPTHRRHHTLFGDGGERRHSVAKLGNNSKFNGLNTNGGGYMDPSNRASQHEYSMNNSNNNYYTSKSSDRRRLLSVPLSDDAADRYDSADPELTRKLSKKGSALKLKCIGKQESDENPLVRRAIARNAIPHLTGTGVDNSPNHVSPGSFPHYGAMQSLQKPHQSNRGSRSIGDNIVGKVRGSNY</sequence>
<dbReference type="InterPro" id="IPR002048">
    <property type="entry name" value="EF_hand_dom"/>
</dbReference>
<dbReference type="FunFam" id="1.10.287.70:FF:000009">
    <property type="entry name" value="Voltage-dependent L-type calcium channel subunit alpha"/>
    <property type="match status" value="1"/>
</dbReference>
<dbReference type="PRINTS" id="PR00167">
    <property type="entry name" value="CACHANNEL"/>
</dbReference>
<feature type="compositionally biased region" description="Low complexity" evidence="17">
    <location>
        <begin position="496"/>
        <end position="509"/>
    </location>
</feature>
<evidence type="ECO:0000256" key="14">
    <source>
        <dbReference type="ARBA" id="ARBA00023180"/>
    </source>
</evidence>
<keyword evidence="4 16" id="KW-0109">Calcium transport</keyword>
<dbReference type="InterPro" id="IPR050599">
    <property type="entry name" value="VDCC_alpha-1_subunit"/>
</dbReference>
<dbReference type="SUPFAM" id="SSF81324">
    <property type="entry name" value="Voltage-gated potassium channels"/>
    <property type="match status" value="1"/>
</dbReference>
<keyword evidence="8" id="KW-0677">Repeat</keyword>
<evidence type="ECO:0000313" key="20">
    <source>
        <dbReference type="EMBL" id="KAF6033846.1"/>
    </source>
</evidence>
<dbReference type="FunFam" id="1.10.238.10:FF:000063">
    <property type="entry name" value="Voltage-dependent N-type calcium channel subunit alpha"/>
    <property type="match status" value="1"/>
</dbReference>
<evidence type="ECO:0000256" key="4">
    <source>
        <dbReference type="ARBA" id="ARBA00022568"/>
    </source>
</evidence>